<evidence type="ECO:0000313" key="2">
    <source>
        <dbReference type="Proteomes" id="UP001162480"/>
    </source>
</evidence>
<gene>
    <name evidence="1" type="ORF">OCTVUL_1B000981</name>
</gene>
<dbReference type="EMBL" id="OX597827">
    <property type="protein sequence ID" value="CAI9732942.1"/>
    <property type="molecule type" value="Genomic_DNA"/>
</dbReference>
<dbReference type="Proteomes" id="UP001162480">
    <property type="component" value="Chromosome 14"/>
</dbReference>
<dbReference type="AlphaFoldDB" id="A0AA36BFX9"/>
<evidence type="ECO:0000313" key="1">
    <source>
        <dbReference type="EMBL" id="CAI9732942.1"/>
    </source>
</evidence>
<organism evidence="1 2">
    <name type="scientific">Octopus vulgaris</name>
    <name type="common">Common octopus</name>
    <dbReference type="NCBI Taxonomy" id="6645"/>
    <lineage>
        <taxon>Eukaryota</taxon>
        <taxon>Metazoa</taxon>
        <taxon>Spiralia</taxon>
        <taxon>Lophotrochozoa</taxon>
        <taxon>Mollusca</taxon>
        <taxon>Cephalopoda</taxon>
        <taxon>Coleoidea</taxon>
        <taxon>Octopodiformes</taxon>
        <taxon>Octopoda</taxon>
        <taxon>Incirrata</taxon>
        <taxon>Octopodidae</taxon>
        <taxon>Octopus</taxon>
    </lineage>
</organism>
<reference evidence="1" key="1">
    <citation type="submission" date="2023-08" db="EMBL/GenBank/DDBJ databases">
        <authorList>
            <person name="Alioto T."/>
            <person name="Alioto T."/>
            <person name="Gomez Garrido J."/>
        </authorList>
    </citation>
    <scope>NUCLEOTIDE SEQUENCE</scope>
</reference>
<accession>A0AA36BFX9</accession>
<sequence>MQKRQKAKGGMIGFTRNKGAVACWILSQHERSAISKHCEEMTGKDDRSTEKRGLNVANMEKYEEDISRGHDQGLIYEKLRIKTFAWSRSMTYDIQSRYCDMDYDLSVIVVVVD</sequence>
<protein>
    <submittedName>
        <fullName evidence="1">Uncharacterized protein</fullName>
    </submittedName>
</protein>
<name>A0AA36BFX9_OCTVU</name>
<keyword evidence="2" id="KW-1185">Reference proteome</keyword>
<proteinExistence type="predicted"/>